<evidence type="ECO:0000259" key="1">
    <source>
        <dbReference type="PROSITE" id="PS50911"/>
    </source>
</evidence>
<evidence type="ECO:0000313" key="3">
    <source>
        <dbReference type="Proteomes" id="UP000294843"/>
    </source>
</evidence>
<protein>
    <submittedName>
        <fullName evidence="2">CHAP domain-containing protein</fullName>
    </submittedName>
</protein>
<dbReference type="RefSeq" id="WP_133450889.1">
    <property type="nucleotide sequence ID" value="NZ_SCWF01000001.1"/>
</dbReference>
<dbReference type="AlphaFoldDB" id="A0A4V3BFT5"/>
<evidence type="ECO:0000313" key="2">
    <source>
        <dbReference type="EMBL" id="TDM15689.1"/>
    </source>
</evidence>
<dbReference type="InterPro" id="IPR057505">
    <property type="entry name" value="SH3b_T_C"/>
</dbReference>
<proteinExistence type="predicted"/>
<dbReference type="EMBL" id="SCWF01000001">
    <property type="protein sequence ID" value="TDM15689.1"/>
    <property type="molecule type" value="Genomic_DNA"/>
</dbReference>
<dbReference type="InterPro" id="IPR007921">
    <property type="entry name" value="CHAP_dom"/>
</dbReference>
<comment type="caution">
    <text evidence="2">The sequence shown here is derived from an EMBL/GenBank/DDBJ whole genome shotgun (WGS) entry which is preliminary data.</text>
</comment>
<name>A0A4V3BFT5_9STAP</name>
<dbReference type="Pfam" id="PF05257">
    <property type="entry name" value="CHAP"/>
    <property type="match status" value="1"/>
</dbReference>
<sequence length="254" mass="29120">MKTFNEALTRLEWYVGKYVDFDGVYGQQCMDLAVDYVYWLSGIRMWGNARDAFNNDFKGQFTVHQNTPSFQQQRGDIAVFTRGRFDNQYGHIGLVYTDGDLNGCMILEQNWDGLANSPAKLRWDDCTGISHFIRPNYEEPTVKSVTSVFKAKKPTSLSTITPAFNRAQNRGRSLTAYVKGSIDSKGAEVRKRQGNRWRGFNWDRKAGYDLNPGDIVYIFEVHDGWGRIYTGKTSGPGSNDWIWLGRMNVIKVYK</sequence>
<keyword evidence="3" id="KW-1185">Reference proteome</keyword>
<dbReference type="OrthoDB" id="2195319at2"/>
<dbReference type="SUPFAM" id="SSF54001">
    <property type="entry name" value="Cysteine proteinases"/>
    <property type="match status" value="1"/>
</dbReference>
<dbReference type="Proteomes" id="UP000294843">
    <property type="component" value="Unassembled WGS sequence"/>
</dbReference>
<gene>
    <name evidence="2" type="ORF">ERX55_01925</name>
</gene>
<reference evidence="2 3" key="1">
    <citation type="submission" date="2019-01" db="EMBL/GenBank/DDBJ databases">
        <title>Draft genome sequences of the type strains of six Macrococcus species.</title>
        <authorList>
            <person name="Mazhar S."/>
            <person name="Altermann E."/>
            <person name="Hill C."/>
            <person name="Mcauliffe O."/>
        </authorList>
    </citation>
    <scope>NUCLEOTIDE SEQUENCE [LARGE SCALE GENOMIC DNA]</scope>
    <source>
        <strain evidence="2 3">ATCC 51825</strain>
    </source>
</reference>
<organism evidence="2 3">
    <name type="scientific">Macrococcus bovicus</name>
    <dbReference type="NCBI Taxonomy" id="69968"/>
    <lineage>
        <taxon>Bacteria</taxon>
        <taxon>Bacillati</taxon>
        <taxon>Bacillota</taxon>
        <taxon>Bacilli</taxon>
        <taxon>Bacillales</taxon>
        <taxon>Staphylococcaceae</taxon>
        <taxon>Macrococcus</taxon>
    </lineage>
</organism>
<dbReference type="Pfam" id="PF24246">
    <property type="entry name" value="SH3b_T"/>
    <property type="match status" value="1"/>
</dbReference>
<accession>A0A4V3BFT5</accession>
<feature type="domain" description="Peptidase C51" evidence="1">
    <location>
        <begin position="4"/>
        <end position="134"/>
    </location>
</feature>
<dbReference type="InterPro" id="IPR038765">
    <property type="entry name" value="Papain-like_cys_pep_sf"/>
</dbReference>
<dbReference type="Gene3D" id="3.90.1720.10">
    <property type="entry name" value="endopeptidase domain like (from Nostoc punctiforme)"/>
    <property type="match status" value="1"/>
</dbReference>
<dbReference type="PROSITE" id="PS50911">
    <property type="entry name" value="CHAP"/>
    <property type="match status" value="1"/>
</dbReference>